<comment type="caution">
    <text evidence="13">The sequence shown here is derived from an EMBL/GenBank/DDBJ whole genome shotgun (WGS) entry which is preliminary data.</text>
</comment>
<keyword evidence="7 11" id="KW-0274">FAD</keyword>
<dbReference type="InterPro" id="IPR044920">
    <property type="entry name" value="MnmG_C_subdom_sf"/>
</dbReference>
<evidence type="ECO:0000256" key="10">
    <source>
        <dbReference type="ARBA" id="ARBA00031800"/>
    </source>
</evidence>
<dbReference type="Pfam" id="PF01134">
    <property type="entry name" value="GIDA"/>
    <property type="match status" value="1"/>
</dbReference>
<evidence type="ECO:0000256" key="7">
    <source>
        <dbReference type="ARBA" id="ARBA00022827"/>
    </source>
</evidence>
<dbReference type="InterPro" id="IPR026904">
    <property type="entry name" value="MnmG_C"/>
</dbReference>
<evidence type="ECO:0000313" key="14">
    <source>
        <dbReference type="Proteomes" id="UP000725649"/>
    </source>
</evidence>
<dbReference type="PANTHER" id="PTHR11806">
    <property type="entry name" value="GLUCOSE INHIBITED DIVISION PROTEIN A"/>
    <property type="match status" value="1"/>
</dbReference>
<dbReference type="GO" id="GO:0050660">
    <property type="term" value="F:flavin adenine dinucleotide binding"/>
    <property type="evidence" value="ECO:0007669"/>
    <property type="project" value="UniProtKB-UniRule"/>
</dbReference>
<dbReference type="SMART" id="SM01228">
    <property type="entry name" value="GIDA_assoc_3"/>
    <property type="match status" value="1"/>
</dbReference>
<reference evidence="13" key="1">
    <citation type="submission" date="2019-04" db="EMBL/GenBank/DDBJ databases">
        <title>Evolution of Biomass-Degrading Anaerobic Consortia Revealed by Metagenomics.</title>
        <authorList>
            <person name="Peng X."/>
        </authorList>
    </citation>
    <scope>NUCLEOTIDE SEQUENCE</scope>
    <source>
        <strain evidence="13">SIG66</strain>
    </source>
</reference>
<keyword evidence="6 11" id="KW-0819">tRNA processing</keyword>
<feature type="binding site" evidence="11">
    <location>
        <begin position="277"/>
        <end position="291"/>
    </location>
    <ligand>
        <name>NAD(+)</name>
        <dbReference type="ChEBI" id="CHEBI:57540"/>
    </ligand>
</feature>
<dbReference type="FunFam" id="3.50.50.60:FF:000002">
    <property type="entry name" value="tRNA uridine 5-carboxymethylaminomethyl modification enzyme MnmG"/>
    <property type="match status" value="1"/>
</dbReference>
<evidence type="ECO:0000313" key="13">
    <source>
        <dbReference type="EMBL" id="MBE6421241.1"/>
    </source>
</evidence>
<dbReference type="HAMAP" id="MF_00129">
    <property type="entry name" value="MnmG_GidA"/>
    <property type="match status" value="1"/>
</dbReference>
<dbReference type="GO" id="GO:0005829">
    <property type="term" value="C:cytosol"/>
    <property type="evidence" value="ECO:0007669"/>
    <property type="project" value="TreeGrafter"/>
</dbReference>
<dbReference type="PROSITE" id="PS01280">
    <property type="entry name" value="GIDA_1"/>
    <property type="match status" value="1"/>
</dbReference>
<dbReference type="GO" id="GO:0030488">
    <property type="term" value="P:tRNA methylation"/>
    <property type="evidence" value="ECO:0007669"/>
    <property type="project" value="TreeGrafter"/>
</dbReference>
<evidence type="ECO:0000259" key="12">
    <source>
        <dbReference type="SMART" id="SM01228"/>
    </source>
</evidence>
<dbReference type="GO" id="GO:0002098">
    <property type="term" value="P:tRNA wobble uridine modification"/>
    <property type="evidence" value="ECO:0007669"/>
    <property type="project" value="InterPro"/>
</dbReference>
<comment type="cofactor">
    <cofactor evidence="1 11">
        <name>FAD</name>
        <dbReference type="ChEBI" id="CHEBI:57692"/>
    </cofactor>
</comment>
<evidence type="ECO:0000256" key="2">
    <source>
        <dbReference type="ARBA" id="ARBA00003717"/>
    </source>
</evidence>
<comment type="subunit">
    <text evidence="9 11">Homodimer. Heterotetramer of two MnmE and two MnmG subunits.</text>
</comment>
<dbReference type="PANTHER" id="PTHR11806:SF0">
    <property type="entry name" value="PROTEIN MTO1 HOMOLOG, MITOCHONDRIAL"/>
    <property type="match status" value="1"/>
</dbReference>
<organism evidence="13 14">
    <name type="scientific">Candidatus Avelusimicrobium gallicola</name>
    <dbReference type="NCBI Taxonomy" id="2562704"/>
    <lineage>
        <taxon>Bacteria</taxon>
        <taxon>Pseudomonadati</taxon>
        <taxon>Elusimicrobiota</taxon>
        <taxon>Elusimicrobia</taxon>
        <taxon>Elusimicrobiales</taxon>
        <taxon>Elusimicrobiaceae</taxon>
        <taxon>Candidatus Avelusimicrobium</taxon>
    </lineage>
</organism>
<evidence type="ECO:0000256" key="8">
    <source>
        <dbReference type="ARBA" id="ARBA00023027"/>
    </source>
</evidence>
<dbReference type="NCBIfam" id="TIGR00136">
    <property type="entry name" value="mnmG_gidA"/>
    <property type="match status" value="1"/>
</dbReference>
<feature type="binding site" evidence="11">
    <location>
        <begin position="14"/>
        <end position="19"/>
    </location>
    <ligand>
        <name>FAD</name>
        <dbReference type="ChEBI" id="CHEBI:57692"/>
    </ligand>
</feature>
<dbReference type="InterPro" id="IPR002218">
    <property type="entry name" value="MnmG-rel"/>
</dbReference>
<evidence type="ECO:0000256" key="6">
    <source>
        <dbReference type="ARBA" id="ARBA00022694"/>
    </source>
</evidence>
<dbReference type="InterPro" id="IPR004416">
    <property type="entry name" value="MnmG"/>
</dbReference>
<name>A0A928HG17_9BACT</name>
<accession>A0A928HG17</accession>
<evidence type="ECO:0000256" key="11">
    <source>
        <dbReference type="HAMAP-Rule" id="MF_00129"/>
    </source>
</evidence>
<evidence type="ECO:0000256" key="4">
    <source>
        <dbReference type="ARBA" id="ARBA00020461"/>
    </source>
</evidence>
<dbReference type="InterPro" id="IPR047001">
    <property type="entry name" value="MnmG_C_subdom"/>
</dbReference>
<dbReference type="EMBL" id="SUVG01000004">
    <property type="protein sequence ID" value="MBE6421241.1"/>
    <property type="molecule type" value="Genomic_DNA"/>
</dbReference>
<dbReference type="AlphaFoldDB" id="A0A928HG17"/>
<dbReference type="InterPro" id="IPR040131">
    <property type="entry name" value="MnmG_N"/>
</dbReference>
<comment type="function">
    <text evidence="2 11">NAD-binding protein involved in the addition of a carboxymethylaminomethyl (cmnm) group at the wobble position (U34) of certain tRNAs, forming tRNA-cmnm(5)s(2)U34.</text>
</comment>
<dbReference type="Proteomes" id="UP000725649">
    <property type="component" value="Unassembled WGS sequence"/>
</dbReference>
<dbReference type="SUPFAM" id="SSF51905">
    <property type="entry name" value="FAD/NAD(P)-binding domain"/>
    <property type="match status" value="1"/>
</dbReference>
<keyword evidence="5 11" id="KW-0285">Flavoprotein</keyword>
<protein>
    <recommendedName>
        <fullName evidence="4 11">tRNA uridine 5-carboxymethylaminomethyl modification enzyme MnmG</fullName>
    </recommendedName>
    <alternativeName>
        <fullName evidence="10 11">Glucose-inhibited division protein A</fullName>
    </alternativeName>
</protein>
<sequence>MFVCEEKYDVIVIGGGHAGCEAALASAKLGAKTLLLTQSLDTVAQMSCNPSIGGIAKGQIVREIDALGGAMGRVTDYSALHYHMLNTGKGPAVHSPRVQCDKKVYQFTFKHLLELQPNLDIMQDEAVQIATTDNGVGGVRTLRNTFYQAKTVILTCGTFLAGSIHIGTEQFRGGRYNDMPSDELAKDLREGLGLNILRFKTGTPMRINARGLDYSKFRLQPSDDPLQPISHFTDVNEQKKRKFLSCYVTRTTLETDKILRENFQRSAMYSGNIHGLGPRYCPSVEDKIKKFPDVTSHPLFLEPEGFDTEEYYIQGFSTSMPEEVQRALIKSVPGMENATITRPGYAIEYDFSDPMDLYPHLESKRIPGLFMAGQINGTTGYEEAGGQGLIAGINAARKVQGKEPFVLRRDEAYIGVLIDDLVNKGVNEPYRMFTSRAEYRILLRNDNADLRLTPHALELGMLDEKYKVPFEKYRALTQKLIEHPNADVTQELADDFAPWTVEKARTHADIHLKYAGYYERNKKDAQRLADMDAVKIPEGFDPSAVRGILFESSQKLREVKPQTLGQASRIPGVTPADIQLLAVHIERFRRLKNVQKTN</sequence>
<dbReference type="PROSITE" id="PS01281">
    <property type="entry name" value="GIDA_2"/>
    <property type="match status" value="1"/>
</dbReference>
<dbReference type="Gene3D" id="3.50.50.60">
    <property type="entry name" value="FAD/NAD(P)-binding domain"/>
    <property type="match status" value="2"/>
</dbReference>
<dbReference type="InterPro" id="IPR036188">
    <property type="entry name" value="FAD/NAD-bd_sf"/>
</dbReference>
<dbReference type="Gene3D" id="1.10.150.570">
    <property type="entry name" value="GidA associated domain, C-terminal subdomain"/>
    <property type="match status" value="1"/>
</dbReference>
<comment type="subcellular location">
    <subcellularLocation>
        <location evidence="11">Cytoplasm</location>
    </subcellularLocation>
</comment>
<evidence type="ECO:0000256" key="3">
    <source>
        <dbReference type="ARBA" id="ARBA00007653"/>
    </source>
</evidence>
<comment type="caution">
    <text evidence="11">Lacks conserved residue(s) required for the propagation of feature annotation.</text>
</comment>
<keyword evidence="8 11" id="KW-0520">NAD</keyword>
<dbReference type="FunFam" id="1.10.150.570:FF:000001">
    <property type="entry name" value="tRNA uridine 5-carboxymethylaminomethyl modification enzyme MnmG"/>
    <property type="match status" value="1"/>
</dbReference>
<proteinExistence type="inferred from homology"/>
<evidence type="ECO:0000256" key="1">
    <source>
        <dbReference type="ARBA" id="ARBA00001974"/>
    </source>
</evidence>
<evidence type="ECO:0000256" key="5">
    <source>
        <dbReference type="ARBA" id="ARBA00022630"/>
    </source>
</evidence>
<dbReference type="Pfam" id="PF13932">
    <property type="entry name" value="SAM_GIDA_C"/>
    <property type="match status" value="1"/>
</dbReference>
<feature type="domain" description="tRNA uridine 5-carboxymethylaminomethyl modification enzyme C-terminal subdomain" evidence="12">
    <location>
        <begin position="512"/>
        <end position="583"/>
    </location>
</feature>
<keyword evidence="11" id="KW-0963">Cytoplasm</keyword>
<dbReference type="InterPro" id="IPR020595">
    <property type="entry name" value="MnmG-rel_CS"/>
</dbReference>
<evidence type="ECO:0000256" key="9">
    <source>
        <dbReference type="ARBA" id="ARBA00025948"/>
    </source>
</evidence>
<gene>
    <name evidence="11 13" type="primary">mnmG</name>
    <name evidence="11" type="synonym">gidA</name>
    <name evidence="13" type="ORF">E7027_03815</name>
</gene>
<comment type="similarity">
    <text evidence="3 11">Belongs to the MnmG family.</text>
</comment>